<gene>
    <name evidence="2" type="ORF">VB776_16335</name>
</gene>
<dbReference type="EMBL" id="JAYGIL010000021">
    <property type="protein sequence ID" value="MEA5404502.1"/>
    <property type="molecule type" value="Genomic_DNA"/>
</dbReference>
<evidence type="ECO:0000313" key="3">
    <source>
        <dbReference type="Proteomes" id="UP001303899"/>
    </source>
</evidence>
<dbReference type="Proteomes" id="UP001303899">
    <property type="component" value="Unassembled WGS sequence"/>
</dbReference>
<comment type="caution">
    <text evidence="2">The sequence shown here is derived from an EMBL/GenBank/DDBJ whole genome shotgun (WGS) entry which is preliminary data.</text>
</comment>
<keyword evidence="1" id="KW-0472">Membrane</keyword>
<evidence type="ECO:0000256" key="1">
    <source>
        <dbReference type="SAM" id="Phobius"/>
    </source>
</evidence>
<protein>
    <submittedName>
        <fullName evidence="2">Uncharacterized protein</fullName>
    </submittedName>
</protein>
<feature type="transmembrane region" description="Helical" evidence="1">
    <location>
        <begin position="145"/>
        <end position="162"/>
    </location>
</feature>
<keyword evidence="3" id="KW-1185">Reference proteome</keyword>
<dbReference type="RefSeq" id="WP_323697897.1">
    <property type="nucleotide sequence ID" value="NZ_JAYGIL010000021.1"/>
</dbReference>
<keyword evidence="1" id="KW-1133">Transmembrane helix</keyword>
<organism evidence="2 3">
    <name type="scientific">Arcicella gelida</name>
    <dbReference type="NCBI Taxonomy" id="2984195"/>
    <lineage>
        <taxon>Bacteria</taxon>
        <taxon>Pseudomonadati</taxon>
        <taxon>Bacteroidota</taxon>
        <taxon>Cytophagia</taxon>
        <taxon>Cytophagales</taxon>
        <taxon>Flectobacillaceae</taxon>
        <taxon>Arcicella</taxon>
    </lineage>
</organism>
<keyword evidence="1" id="KW-0812">Transmembrane</keyword>
<evidence type="ECO:0000313" key="2">
    <source>
        <dbReference type="EMBL" id="MEA5404502.1"/>
    </source>
</evidence>
<proteinExistence type="predicted"/>
<sequence length="166" mass="18009">MNNAFKDELLKQQRLGFTSGQKIGTWEHNGSAIVAISRPEGTVVLVNDGTSANPDLAIKGRTWLKNLGYKAEVTNQIMDDTDGVTFNQGLFYSKTAQRPTLAEQALFNTATTSGSTLTTNPISLTNTGTTNTVVTEWYKTTNGKIGLGAGILAFLGLLWYAFKKKK</sequence>
<accession>A0ABU5S7P8</accession>
<name>A0ABU5S7P8_9BACT</name>
<reference evidence="2 3" key="1">
    <citation type="submission" date="2023-12" db="EMBL/GenBank/DDBJ databases">
        <title>Novel species of the genus Arcicella isolated from rivers.</title>
        <authorList>
            <person name="Lu H."/>
        </authorList>
    </citation>
    <scope>NUCLEOTIDE SEQUENCE [LARGE SCALE GENOMIC DNA]</scope>
    <source>
        <strain evidence="2 3">DC2W</strain>
    </source>
</reference>